<evidence type="ECO:0000313" key="1">
    <source>
        <dbReference type="EMBL" id="CBX28878.1"/>
    </source>
</evidence>
<reference evidence="1" key="1">
    <citation type="journal article" date="2011" name="Environ. Microbiol.">
        <title>Genomic insights into the metabolic potential of the polycyclic aromatic hydrocarbon degrading sulfate-reducing Deltaproteobacterium N47.</title>
        <authorList>
            <person name="Bergmann F."/>
            <person name="Selesi D."/>
            <person name="Weinmaier T."/>
            <person name="Tischler P."/>
            <person name="Rattei T."/>
            <person name="Meckenstock R.U."/>
        </authorList>
    </citation>
    <scope>NUCLEOTIDE SEQUENCE</scope>
</reference>
<sequence length="152" mass="16973">MADVLNGVIPQRMSIDGNLPINLQKGEQIVWAFSGSKYLEDKTRRQFVGGSQGVSIRVMKGVYYRVGAFKGQAVEHTERIHIDTGWVVVTNKNIYFAGPRKSVRLPYKKIVSFEPFSDGVGVMRDAATAKPQIFVTGDGWFTYNLVTNLSQL</sequence>
<accession>E1YEB9</accession>
<gene>
    <name evidence="1" type="ORF">N47_B20240</name>
</gene>
<dbReference type="EMBL" id="FR695870">
    <property type="protein sequence ID" value="CBX28878.1"/>
    <property type="molecule type" value="Genomic_DNA"/>
</dbReference>
<dbReference type="AlphaFoldDB" id="E1YEB9"/>
<organism evidence="1">
    <name type="scientific">uncultured Desulfobacterium sp</name>
    <dbReference type="NCBI Taxonomy" id="201089"/>
    <lineage>
        <taxon>Bacteria</taxon>
        <taxon>Pseudomonadati</taxon>
        <taxon>Thermodesulfobacteriota</taxon>
        <taxon>Desulfobacteria</taxon>
        <taxon>Desulfobacterales</taxon>
        <taxon>Desulfobacteriaceae</taxon>
        <taxon>Desulfobacterium</taxon>
        <taxon>environmental samples</taxon>
    </lineage>
</organism>
<name>E1YEB9_9BACT</name>
<protein>
    <submittedName>
        <fullName evidence="1">Uncharacterized protein</fullName>
    </submittedName>
</protein>
<proteinExistence type="predicted"/>